<keyword evidence="1 4" id="KW-0489">Methyltransferase</keyword>
<evidence type="ECO:0008006" key="9">
    <source>
        <dbReference type="Google" id="ProtNLM"/>
    </source>
</evidence>
<accession>A0AA36MPE9</accession>
<dbReference type="Proteomes" id="UP001178507">
    <property type="component" value="Unassembled WGS sequence"/>
</dbReference>
<dbReference type="InterPro" id="IPR029063">
    <property type="entry name" value="SAM-dependent_MTases_sf"/>
</dbReference>
<dbReference type="PRINTS" id="PR00105">
    <property type="entry name" value="C5METTRFRASE"/>
</dbReference>
<dbReference type="SUPFAM" id="SSF53335">
    <property type="entry name" value="S-adenosyl-L-methionine-dependent methyltransferases"/>
    <property type="match status" value="1"/>
</dbReference>
<dbReference type="PANTHER" id="PTHR46098">
    <property type="entry name" value="TRNA (CYTOSINE(38)-C(5))-METHYLTRANSFERASE"/>
    <property type="match status" value="1"/>
</dbReference>
<dbReference type="InterPro" id="IPR050750">
    <property type="entry name" value="C5-MTase"/>
</dbReference>
<dbReference type="PROSITE" id="PS51679">
    <property type="entry name" value="SAM_MT_C5"/>
    <property type="match status" value="1"/>
</dbReference>
<feature type="compositionally biased region" description="Basic residues" evidence="6">
    <location>
        <begin position="42"/>
        <end position="56"/>
    </location>
</feature>
<organism evidence="7 8">
    <name type="scientific">Effrenium voratum</name>
    <dbReference type="NCBI Taxonomy" id="2562239"/>
    <lineage>
        <taxon>Eukaryota</taxon>
        <taxon>Sar</taxon>
        <taxon>Alveolata</taxon>
        <taxon>Dinophyceae</taxon>
        <taxon>Suessiales</taxon>
        <taxon>Symbiodiniaceae</taxon>
        <taxon>Effrenium</taxon>
    </lineage>
</organism>
<dbReference type="GO" id="GO:0008168">
    <property type="term" value="F:methyltransferase activity"/>
    <property type="evidence" value="ECO:0007669"/>
    <property type="project" value="UniProtKB-KW"/>
</dbReference>
<dbReference type="GO" id="GO:0032259">
    <property type="term" value="P:methylation"/>
    <property type="evidence" value="ECO:0007669"/>
    <property type="project" value="UniProtKB-KW"/>
</dbReference>
<dbReference type="PANTHER" id="PTHR46098:SF1">
    <property type="entry name" value="TRNA (CYTOSINE(38)-C(5))-METHYLTRANSFERASE"/>
    <property type="match status" value="1"/>
</dbReference>
<keyword evidence="2 4" id="KW-0808">Transferase</keyword>
<feature type="compositionally biased region" description="Polar residues" evidence="6">
    <location>
        <begin position="64"/>
        <end position="74"/>
    </location>
</feature>
<evidence type="ECO:0000256" key="4">
    <source>
        <dbReference type="PROSITE-ProRule" id="PRU01016"/>
    </source>
</evidence>
<comment type="caution">
    <text evidence="7">The sequence shown here is derived from an EMBL/GenBank/DDBJ whole genome shotgun (WGS) entry which is preliminary data.</text>
</comment>
<feature type="region of interest" description="Disordered" evidence="6">
    <location>
        <begin position="1"/>
        <end position="74"/>
    </location>
</feature>
<comment type="similarity">
    <text evidence="4 5">Belongs to the class I-like SAM-binding methyltransferase superfamily. C5-methyltransferase family.</text>
</comment>
<gene>
    <name evidence="7" type="ORF">EVOR1521_LOCUS7572</name>
</gene>
<dbReference type="Gene3D" id="3.40.50.150">
    <property type="entry name" value="Vaccinia Virus protein VP39"/>
    <property type="match status" value="1"/>
</dbReference>
<dbReference type="Pfam" id="PF00145">
    <property type="entry name" value="DNA_methylase"/>
    <property type="match status" value="1"/>
</dbReference>
<sequence>MDDLEFDNHACAATGKPRATTGKPRAARPKAKAQAGGERRKAGIRAVKKILKKKTSGKQQKAKPTTTRQASSSSLQNMVATKFLQELGALASKLAAEEREGGSSFARAELRRGRTILLGSDCAGLGSDLVSLVMSLDTASAKTKFVAEADQGKLQWLRAISAHLADETPELEYQDITTRDNRLAPRVHLFVSGAPCPPFSSAGKRGGLSDDRGWLILHSLSYVVWQRPMVAVFENVKGLANARNKALLDAIVKILKDCGYKVYADILNTQEHGLPQSRPRVYVVAMLKDYILPTRKFSFPEPIAMPSLERCLDHQKELPDSNMPDQASGKSAIRNIRKARGRLLAKGSDDVPSSEEVVVDTGCGKNFFSMMIGRSPCLTKARGGQGGYYLLKRKRHMTIYEMGAIQGWDKSWVDILLEANSSCKKLGKAFGDGMSLNVLQRLLPRALYTVNLVNKLPEDHWKNMPKSGRLPRAVYKQKLRRR</sequence>
<keyword evidence="3 4" id="KW-0949">S-adenosyl-L-methionine</keyword>
<evidence type="ECO:0000256" key="5">
    <source>
        <dbReference type="RuleBase" id="RU000416"/>
    </source>
</evidence>
<reference evidence="7" key="1">
    <citation type="submission" date="2023-08" db="EMBL/GenBank/DDBJ databases">
        <authorList>
            <person name="Chen Y."/>
            <person name="Shah S."/>
            <person name="Dougan E. K."/>
            <person name="Thang M."/>
            <person name="Chan C."/>
        </authorList>
    </citation>
    <scope>NUCLEOTIDE SEQUENCE</scope>
</reference>
<evidence type="ECO:0000313" key="7">
    <source>
        <dbReference type="EMBL" id="CAJ1379292.1"/>
    </source>
</evidence>
<dbReference type="InterPro" id="IPR001525">
    <property type="entry name" value="C5_MeTfrase"/>
</dbReference>
<name>A0AA36MPE9_9DINO</name>
<evidence type="ECO:0000256" key="1">
    <source>
        <dbReference type="ARBA" id="ARBA00022603"/>
    </source>
</evidence>
<dbReference type="EMBL" id="CAUJNA010000614">
    <property type="protein sequence ID" value="CAJ1379292.1"/>
    <property type="molecule type" value="Genomic_DNA"/>
</dbReference>
<evidence type="ECO:0000313" key="8">
    <source>
        <dbReference type="Proteomes" id="UP001178507"/>
    </source>
</evidence>
<keyword evidence="8" id="KW-1185">Reference proteome</keyword>
<protein>
    <recommendedName>
        <fullName evidence="9">DNA (cytosine-5-)-methyltransferase</fullName>
    </recommendedName>
</protein>
<proteinExistence type="inferred from homology"/>
<evidence type="ECO:0000256" key="6">
    <source>
        <dbReference type="SAM" id="MobiDB-lite"/>
    </source>
</evidence>
<feature type="active site" evidence="4">
    <location>
        <position position="196"/>
    </location>
</feature>
<dbReference type="NCBIfam" id="TIGR00675">
    <property type="entry name" value="dcm"/>
    <property type="match status" value="1"/>
</dbReference>
<evidence type="ECO:0000256" key="2">
    <source>
        <dbReference type="ARBA" id="ARBA00022679"/>
    </source>
</evidence>
<dbReference type="AlphaFoldDB" id="A0AA36MPE9"/>
<evidence type="ECO:0000256" key="3">
    <source>
        <dbReference type="ARBA" id="ARBA00022691"/>
    </source>
</evidence>